<dbReference type="Gene3D" id="1.20.1090.10">
    <property type="entry name" value="Dehydroquinate synthase-like - alpha domain"/>
    <property type="match status" value="1"/>
</dbReference>
<dbReference type="Proteomes" id="UP000070376">
    <property type="component" value="Unassembled WGS sequence"/>
</dbReference>
<comment type="caution">
    <text evidence="13">The sequence shown here is derived from an EMBL/GenBank/DDBJ whole genome shotgun (WGS) entry which is preliminary data.</text>
</comment>
<keyword evidence="3" id="KW-0560">Oxidoreductase</keyword>
<dbReference type="AlphaFoldDB" id="A0A133L345"/>
<name>A0A133L345_HEYCO</name>
<dbReference type="EC" id="1.1.1.6" evidence="6"/>
<comment type="pathway">
    <text evidence="5">Polyol metabolism; glycerol fermentation; glycerone phosphate from glycerol (oxidative route): step 1/2.</text>
</comment>
<comment type="cofactor">
    <cofactor evidence="9">
        <name>Zn(2+)</name>
        <dbReference type="ChEBI" id="CHEBI:29105"/>
    </cofactor>
    <text evidence="9">Binds 1 zinc ion per subunit.</text>
</comment>
<dbReference type="GO" id="GO:0046872">
    <property type="term" value="F:metal ion binding"/>
    <property type="evidence" value="ECO:0007669"/>
    <property type="project" value="UniProtKB-KW"/>
</dbReference>
<feature type="binding site" evidence="9">
    <location>
        <position position="294"/>
    </location>
    <ligand>
        <name>glycerol</name>
        <dbReference type="ChEBI" id="CHEBI:17754"/>
    </ligand>
</feature>
<evidence type="ECO:0000256" key="7">
    <source>
        <dbReference type="ARBA" id="ARBA00040132"/>
    </source>
</evidence>
<gene>
    <name evidence="13" type="ORF">HMPREF3213_00127</name>
</gene>
<feature type="binding site" evidence="9">
    <location>
        <position position="194"/>
    </location>
    <ligand>
        <name>glycerol</name>
        <dbReference type="ChEBI" id="CHEBI:17754"/>
    </ligand>
</feature>
<keyword evidence="2 9" id="KW-0479">Metal-binding</keyword>
<evidence type="ECO:0000313" key="14">
    <source>
        <dbReference type="Proteomes" id="UP000070376"/>
    </source>
</evidence>
<sequence>MFAKISYDGIVIVKFITKRGGIFMTKIITSPSKFIQGPDELSRLSAYTERLGKKAFIIADEFVTGLVGKTVEESYDGKETGYQMALFGGECSKPEIERLCDACKSQEADVMVGIGGGKTLDTAKAVGYYNNIPVIVAPTIASTDAPTSALSVIYKENGEFEEYLMLPLNPTFVIMDTKVIASAPARLLVSGMGDALATYFEARATKRANKTTMAGGHVTEAAITLAKLCYDTQILEGLKAKLAAEKHLVTEAVEKIIEANTYLSGIGFESGGLAAAHAIHNGLTVLEETHSMYHGEKVAFGTLAQLILEDAPKAEIEEVVSFCLSVGLPVTLGDLGVKELNEEKLRKVAELSCAEGETIYNMPFEVTPDLVYAAIVTADSVGRYYKEKWA</sequence>
<keyword evidence="9" id="KW-0862">Zinc</keyword>
<feature type="binding site" evidence="11">
    <location>
        <position position="148"/>
    </location>
    <ligand>
        <name>NAD(+)</name>
        <dbReference type="ChEBI" id="CHEBI:57540"/>
    </ligand>
</feature>
<evidence type="ECO:0000313" key="13">
    <source>
        <dbReference type="EMBL" id="KWZ86216.1"/>
    </source>
</evidence>
<dbReference type="NCBIfam" id="NF006941">
    <property type="entry name" value="PRK09423.1"/>
    <property type="match status" value="1"/>
</dbReference>
<accession>A0A133L345</accession>
<feature type="binding site" evidence="11">
    <location>
        <position position="60"/>
    </location>
    <ligand>
        <name>NAD(+)</name>
        <dbReference type="ChEBI" id="CHEBI:57540"/>
    </ligand>
</feature>
<evidence type="ECO:0000256" key="2">
    <source>
        <dbReference type="ARBA" id="ARBA00022723"/>
    </source>
</evidence>
<protein>
    <recommendedName>
        <fullName evidence="7">Glycerol dehydrogenase</fullName>
        <ecNumber evidence="6">1.1.1.6</ecNumber>
    </recommendedName>
</protein>
<dbReference type="Pfam" id="PF00465">
    <property type="entry name" value="Fe-ADH"/>
    <property type="match status" value="1"/>
</dbReference>
<feature type="binding site" evidence="11">
    <location>
        <begin position="139"/>
        <end position="142"/>
    </location>
    <ligand>
        <name>NAD(+)</name>
        <dbReference type="ChEBI" id="CHEBI:57540"/>
    </ligand>
</feature>
<dbReference type="InterPro" id="IPR018211">
    <property type="entry name" value="ADH_Fe_CS"/>
</dbReference>
<reference evidence="14" key="1">
    <citation type="submission" date="2016-01" db="EMBL/GenBank/DDBJ databases">
        <authorList>
            <person name="Mitreva M."/>
            <person name="Pepin K.H."/>
            <person name="Mihindukulasuriya K.A."/>
            <person name="Fulton R."/>
            <person name="Fronick C."/>
            <person name="O'Laughlin M."/>
            <person name="Miner T."/>
            <person name="Herter B."/>
            <person name="Rosa B.A."/>
            <person name="Cordes M."/>
            <person name="Tomlinson C."/>
            <person name="Wollam A."/>
            <person name="Palsikar V.B."/>
            <person name="Mardis E.R."/>
            <person name="Wilson R.K."/>
        </authorList>
    </citation>
    <scope>NUCLEOTIDE SEQUENCE [LARGE SCALE GENOMIC DNA]</scope>
    <source>
        <strain evidence="14">GED7749B</strain>
    </source>
</reference>
<evidence type="ECO:0000256" key="9">
    <source>
        <dbReference type="PIRSR" id="PIRSR000112-1"/>
    </source>
</evidence>
<evidence type="ECO:0000256" key="11">
    <source>
        <dbReference type="PIRSR" id="PIRSR000112-3"/>
    </source>
</evidence>
<proteinExistence type="inferred from homology"/>
<evidence type="ECO:0000256" key="4">
    <source>
        <dbReference type="ARBA" id="ARBA00023027"/>
    </source>
</evidence>
<dbReference type="EMBL" id="LRPN01000005">
    <property type="protein sequence ID" value="KWZ86216.1"/>
    <property type="molecule type" value="Genomic_DNA"/>
</dbReference>
<dbReference type="PIRSF" id="PIRSF000112">
    <property type="entry name" value="Glycerol_dehydrogenase"/>
    <property type="match status" value="1"/>
</dbReference>
<evidence type="ECO:0000256" key="10">
    <source>
        <dbReference type="PIRSR" id="PIRSR000112-2"/>
    </source>
</evidence>
<feature type="binding site" evidence="9">
    <location>
        <position position="277"/>
    </location>
    <ligand>
        <name>glycerol</name>
        <dbReference type="ChEBI" id="CHEBI:17754"/>
    </ligand>
</feature>
<dbReference type="PATRIC" id="fig|1398.22.peg.133"/>
<keyword evidence="4 11" id="KW-0520">NAD</keyword>
<evidence type="ECO:0000256" key="6">
    <source>
        <dbReference type="ARBA" id="ARBA00039147"/>
    </source>
</evidence>
<dbReference type="InterPro" id="IPR001670">
    <property type="entry name" value="ADH_Fe/GldA"/>
</dbReference>
<dbReference type="GO" id="GO:0005829">
    <property type="term" value="C:cytosol"/>
    <property type="evidence" value="ECO:0007669"/>
    <property type="project" value="TreeGrafter"/>
</dbReference>
<dbReference type="PANTHER" id="PTHR43616">
    <property type="entry name" value="GLYCEROL DEHYDROGENASE"/>
    <property type="match status" value="1"/>
</dbReference>
<dbReference type="CDD" id="cd08170">
    <property type="entry name" value="GlyDH"/>
    <property type="match status" value="1"/>
</dbReference>
<organism evidence="13 14">
    <name type="scientific">Heyndrickxia coagulans</name>
    <name type="common">Weizmannia coagulans</name>
    <dbReference type="NCBI Taxonomy" id="1398"/>
    <lineage>
        <taxon>Bacteria</taxon>
        <taxon>Bacillati</taxon>
        <taxon>Bacillota</taxon>
        <taxon>Bacilli</taxon>
        <taxon>Bacillales</taxon>
        <taxon>Bacillaceae</taxon>
        <taxon>Heyndrickxia</taxon>
    </lineage>
</organism>
<dbReference type="PROSITE" id="PS00060">
    <property type="entry name" value="ADH_IRON_2"/>
    <property type="match status" value="1"/>
</dbReference>
<feature type="binding site" evidence="10">
    <location>
        <position position="144"/>
    </location>
    <ligand>
        <name>glycerol</name>
        <dbReference type="ChEBI" id="CHEBI:17754"/>
    </ligand>
</feature>
<dbReference type="SUPFAM" id="SSF56796">
    <property type="entry name" value="Dehydroquinate synthase-like"/>
    <property type="match status" value="1"/>
</dbReference>
<feature type="domain" description="Alcohol dehydrogenase iron-type/glycerol dehydrogenase GldA" evidence="12">
    <location>
        <begin position="31"/>
        <end position="177"/>
    </location>
</feature>
<feature type="binding site" evidence="11">
    <location>
        <position position="150"/>
    </location>
    <ligand>
        <name>NAD(+)</name>
        <dbReference type="ChEBI" id="CHEBI:57540"/>
    </ligand>
</feature>
<dbReference type="FunFam" id="1.20.1090.10:FF:000004">
    <property type="entry name" value="Glycerol dehydrogenase"/>
    <property type="match status" value="1"/>
</dbReference>
<evidence type="ECO:0000256" key="5">
    <source>
        <dbReference type="ARBA" id="ARBA00037918"/>
    </source>
</evidence>
<dbReference type="PROSITE" id="PS00913">
    <property type="entry name" value="ADH_IRON_1"/>
    <property type="match status" value="1"/>
</dbReference>
<evidence type="ECO:0000256" key="3">
    <source>
        <dbReference type="ARBA" id="ARBA00023002"/>
    </source>
</evidence>
<dbReference type="Gene3D" id="3.40.50.1970">
    <property type="match status" value="1"/>
</dbReference>
<feature type="binding site" evidence="11">
    <location>
        <position position="154"/>
    </location>
    <ligand>
        <name>NAD(+)</name>
        <dbReference type="ChEBI" id="CHEBI:57540"/>
    </ligand>
</feature>
<evidence type="ECO:0000256" key="8">
    <source>
        <dbReference type="ARBA" id="ARBA00049006"/>
    </source>
</evidence>
<dbReference type="InterPro" id="IPR016205">
    <property type="entry name" value="Glycerol_DH"/>
</dbReference>
<dbReference type="GO" id="GO:0008888">
    <property type="term" value="F:glycerol dehydrogenase (NAD+) activity"/>
    <property type="evidence" value="ECO:0007669"/>
    <property type="project" value="UniProtKB-EC"/>
</dbReference>
<evidence type="ECO:0000256" key="1">
    <source>
        <dbReference type="ARBA" id="ARBA00007358"/>
    </source>
</evidence>
<comment type="catalytic activity">
    <reaction evidence="8">
        <text>glycerol + NAD(+) = dihydroxyacetone + NADH + H(+)</text>
        <dbReference type="Rhea" id="RHEA:13769"/>
        <dbReference type="ChEBI" id="CHEBI:15378"/>
        <dbReference type="ChEBI" id="CHEBI:16016"/>
        <dbReference type="ChEBI" id="CHEBI:17754"/>
        <dbReference type="ChEBI" id="CHEBI:57540"/>
        <dbReference type="ChEBI" id="CHEBI:57945"/>
        <dbReference type="EC" id="1.1.1.6"/>
    </reaction>
</comment>
<feature type="binding site" evidence="11">
    <location>
        <begin position="117"/>
        <end position="121"/>
    </location>
    <ligand>
        <name>NAD(+)</name>
        <dbReference type="ChEBI" id="CHEBI:57540"/>
    </ligand>
</feature>
<dbReference type="PANTHER" id="PTHR43616:SF5">
    <property type="entry name" value="GLYCEROL DEHYDROGENASE 1"/>
    <property type="match status" value="1"/>
</dbReference>
<evidence type="ECO:0000259" key="12">
    <source>
        <dbReference type="Pfam" id="PF00465"/>
    </source>
</evidence>
<comment type="similarity">
    <text evidence="1">Belongs to the iron-containing alcohol dehydrogenase family.</text>
</comment>